<organism evidence="23 24">
    <name type="scientific">Aquifex aeolicus</name>
    <dbReference type="NCBI Taxonomy" id="63363"/>
    <lineage>
        <taxon>Bacteria</taxon>
        <taxon>Pseudomonadati</taxon>
        <taxon>Aquificota</taxon>
        <taxon>Aquificia</taxon>
        <taxon>Aquificales</taxon>
        <taxon>Aquificaceae</taxon>
        <taxon>Aquifex</taxon>
    </lineage>
</organism>
<feature type="region of interest" description="Pyrophosphorylase" evidence="20">
    <location>
        <begin position="1"/>
        <end position="231"/>
    </location>
</feature>
<feature type="binding site" evidence="20">
    <location>
        <position position="20"/>
    </location>
    <ligand>
        <name>UDP-N-acetyl-alpha-D-glucosamine</name>
        <dbReference type="ChEBI" id="CHEBI:57705"/>
    </ligand>
</feature>
<evidence type="ECO:0000256" key="14">
    <source>
        <dbReference type="ARBA" id="ARBA00023268"/>
    </source>
</evidence>
<comment type="subunit">
    <text evidence="20">Homotrimer.</text>
</comment>
<protein>
    <recommendedName>
        <fullName evidence="20">Bifunctional protein GlmU</fullName>
    </recommendedName>
    <domain>
        <recommendedName>
            <fullName evidence="20">UDP-N-acetylglucosamine pyrophosphorylase</fullName>
            <ecNumber evidence="20">2.7.7.23</ecNumber>
        </recommendedName>
        <alternativeName>
            <fullName evidence="20">N-acetylglucosamine-1-phosphate uridyltransferase</fullName>
        </alternativeName>
    </domain>
    <domain>
        <recommendedName>
            <fullName evidence="20">Glucosamine-1-phosphate N-acetyltransferase</fullName>
            <ecNumber evidence="20">2.3.1.157</ecNumber>
        </recommendedName>
    </domain>
</protein>
<evidence type="ECO:0000256" key="10">
    <source>
        <dbReference type="ARBA" id="ARBA00022737"/>
    </source>
</evidence>
<comment type="pathway">
    <text evidence="2 20">Nucleotide-sugar biosynthesis; UDP-N-acetyl-alpha-D-glucosamine biosynthesis; N-acetyl-alpha-D-glucosamine 1-phosphate from alpha-D-glucosamine 6-phosphate (route II): step 2/2.</text>
</comment>
<dbReference type="AlphaFoldDB" id="A0A9D0YPI6"/>
<dbReference type="InterPro" id="IPR038009">
    <property type="entry name" value="GlmU_C_LbH"/>
</dbReference>
<feature type="binding site" evidence="20">
    <location>
        <begin position="79"/>
        <end position="80"/>
    </location>
    <ligand>
        <name>UDP-N-acetyl-alpha-D-glucosamine</name>
        <dbReference type="ChEBI" id="CHEBI:57705"/>
    </ligand>
</feature>
<evidence type="ECO:0000256" key="9">
    <source>
        <dbReference type="ARBA" id="ARBA00022723"/>
    </source>
</evidence>
<feature type="binding site" evidence="20">
    <location>
        <position position="335"/>
    </location>
    <ligand>
        <name>UDP-N-acetyl-alpha-D-glucosamine</name>
        <dbReference type="ChEBI" id="CHEBI:57705"/>
    </ligand>
</feature>
<evidence type="ECO:0000256" key="5">
    <source>
        <dbReference type="ARBA" id="ARBA00007947"/>
    </source>
</evidence>
<dbReference type="InterPro" id="IPR005882">
    <property type="entry name" value="Bifunctional_GlmU"/>
</dbReference>
<evidence type="ECO:0000256" key="8">
    <source>
        <dbReference type="ARBA" id="ARBA00022695"/>
    </source>
</evidence>
<dbReference type="InterPro" id="IPR050065">
    <property type="entry name" value="GlmU-like"/>
</dbReference>
<dbReference type="InterPro" id="IPR029044">
    <property type="entry name" value="Nucleotide-diphossugar_trans"/>
</dbReference>
<dbReference type="InterPro" id="IPR011004">
    <property type="entry name" value="Trimer_LpxA-like_sf"/>
</dbReference>
<feature type="binding site" evidence="20">
    <location>
        <position position="442"/>
    </location>
    <ligand>
        <name>acetyl-CoA</name>
        <dbReference type="ChEBI" id="CHEBI:57288"/>
    </ligand>
</feature>
<dbReference type="Pfam" id="PF00483">
    <property type="entry name" value="NTP_transferase"/>
    <property type="match status" value="1"/>
</dbReference>
<dbReference type="EMBL" id="DQVE01000029">
    <property type="protein sequence ID" value="HIP98281.1"/>
    <property type="molecule type" value="Genomic_DNA"/>
</dbReference>
<dbReference type="GO" id="GO:0000902">
    <property type="term" value="P:cell morphogenesis"/>
    <property type="evidence" value="ECO:0007669"/>
    <property type="project" value="UniProtKB-UniRule"/>
</dbReference>
<dbReference type="GO" id="GO:0009245">
    <property type="term" value="P:lipid A biosynthetic process"/>
    <property type="evidence" value="ECO:0007669"/>
    <property type="project" value="UniProtKB-UniRule"/>
</dbReference>
<feature type="binding site" evidence="20">
    <location>
        <position position="425"/>
    </location>
    <ligand>
        <name>acetyl-CoA</name>
        <dbReference type="ChEBI" id="CHEBI:57288"/>
    </ligand>
</feature>
<comment type="similarity">
    <text evidence="5 20">In the N-terminal section; belongs to the N-acetylglucosamine-1-phosphate uridyltransferase family.</text>
</comment>
<keyword evidence="16 20" id="KW-0961">Cell wall biogenesis/degradation</keyword>
<evidence type="ECO:0000256" key="2">
    <source>
        <dbReference type="ARBA" id="ARBA00005166"/>
    </source>
</evidence>
<keyword evidence="15 20" id="KW-0012">Acyltransferase</keyword>
<dbReference type="InterPro" id="IPR056729">
    <property type="entry name" value="GMPPB_C"/>
</dbReference>
<dbReference type="CDD" id="cd03353">
    <property type="entry name" value="LbH_GlmU_C"/>
    <property type="match status" value="1"/>
</dbReference>
<evidence type="ECO:0000256" key="19">
    <source>
        <dbReference type="ARBA" id="ARBA00049628"/>
    </source>
</evidence>
<dbReference type="NCBIfam" id="TIGR01173">
    <property type="entry name" value="glmU"/>
    <property type="match status" value="1"/>
</dbReference>
<accession>A0A9D0YPI6</accession>
<dbReference type="Gene3D" id="3.90.550.10">
    <property type="entry name" value="Spore Coat Polysaccharide Biosynthesis Protein SpsA, Chain A"/>
    <property type="match status" value="1"/>
</dbReference>
<evidence type="ECO:0000256" key="4">
    <source>
        <dbReference type="ARBA" id="ARBA00007707"/>
    </source>
</evidence>
<dbReference type="EC" id="2.7.7.23" evidence="20"/>
<keyword evidence="14 20" id="KW-0511">Multifunctional enzyme</keyword>
<dbReference type="CDD" id="cd02540">
    <property type="entry name" value="GT2_GlmU_N_bac"/>
    <property type="match status" value="1"/>
</dbReference>
<feature type="region of interest" description="N-acetyltransferase" evidence="20">
    <location>
        <begin position="253"/>
        <end position="462"/>
    </location>
</feature>
<comment type="caution">
    <text evidence="20">Lacks conserved residue(s) required for the propagation of feature annotation.</text>
</comment>
<dbReference type="PANTHER" id="PTHR43584">
    <property type="entry name" value="NUCLEOTIDYL TRANSFERASE"/>
    <property type="match status" value="1"/>
</dbReference>
<gene>
    <name evidence="20 23" type="primary">glmU</name>
    <name evidence="23" type="ORF">EYH37_02790</name>
</gene>
<dbReference type="GO" id="GO:0009252">
    <property type="term" value="P:peptidoglycan biosynthetic process"/>
    <property type="evidence" value="ECO:0007669"/>
    <property type="project" value="UniProtKB-UniRule"/>
</dbReference>
<comment type="subcellular location">
    <subcellularLocation>
        <location evidence="1 20">Cytoplasm</location>
    </subcellularLocation>
</comment>
<dbReference type="Proteomes" id="UP000606463">
    <property type="component" value="Unassembled WGS sequence"/>
</dbReference>
<keyword evidence="11 20" id="KW-0460">Magnesium</keyword>
<evidence type="ECO:0000256" key="16">
    <source>
        <dbReference type="ARBA" id="ARBA00023316"/>
    </source>
</evidence>
<dbReference type="GO" id="GO:0016020">
    <property type="term" value="C:membrane"/>
    <property type="evidence" value="ECO:0007669"/>
    <property type="project" value="GOC"/>
</dbReference>
<evidence type="ECO:0000256" key="20">
    <source>
        <dbReference type="HAMAP-Rule" id="MF_01631"/>
    </source>
</evidence>
<evidence type="ECO:0000259" key="22">
    <source>
        <dbReference type="Pfam" id="PF25087"/>
    </source>
</evidence>
<evidence type="ECO:0000256" key="3">
    <source>
        <dbReference type="ARBA" id="ARBA00005208"/>
    </source>
</evidence>
<keyword evidence="9 20" id="KW-0479">Metal-binding</keyword>
<evidence type="ECO:0000259" key="21">
    <source>
        <dbReference type="Pfam" id="PF00483"/>
    </source>
</evidence>
<keyword evidence="12 20" id="KW-0133">Cell shape</keyword>
<evidence type="ECO:0000256" key="17">
    <source>
        <dbReference type="ARBA" id="ARBA00048247"/>
    </source>
</evidence>
<feature type="region of interest" description="Linker" evidence="20">
    <location>
        <begin position="232"/>
        <end position="252"/>
    </location>
</feature>
<evidence type="ECO:0000256" key="12">
    <source>
        <dbReference type="ARBA" id="ARBA00022960"/>
    </source>
</evidence>
<feature type="binding site" evidence="20">
    <location>
        <position position="105"/>
    </location>
    <ligand>
        <name>Mg(2+)</name>
        <dbReference type="ChEBI" id="CHEBI:18420"/>
    </ligand>
</feature>
<keyword evidence="13 20" id="KW-0573">Peptidoglycan synthesis</keyword>
<comment type="catalytic activity">
    <reaction evidence="18 20">
        <text>N-acetyl-alpha-D-glucosamine 1-phosphate + UTP + H(+) = UDP-N-acetyl-alpha-D-glucosamine + diphosphate</text>
        <dbReference type="Rhea" id="RHEA:13509"/>
        <dbReference type="ChEBI" id="CHEBI:15378"/>
        <dbReference type="ChEBI" id="CHEBI:33019"/>
        <dbReference type="ChEBI" id="CHEBI:46398"/>
        <dbReference type="ChEBI" id="CHEBI:57705"/>
        <dbReference type="ChEBI" id="CHEBI:57776"/>
        <dbReference type="EC" id="2.7.7.23"/>
    </reaction>
</comment>
<dbReference type="InterPro" id="IPR001451">
    <property type="entry name" value="Hexapep"/>
</dbReference>
<keyword evidence="8 20" id="KW-0548">Nucleotidyltransferase</keyword>
<dbReference type="HAMAP" id="MF_01631">
    <property type="entry name" value="GlmU"/>
    <property type="match status" value="1"/>
</dbReference>
<dbReference type="GO" id="GO:0005737">
    <property type="term" value="C:cytoplasm"/>
    <property type="evidence" value="ECO:0007669"/>
    <property type="project" value="UniProtKB-SubCell"/>
</dbReference>
<dbReference type="SUPFAM" id="SSF51161">
    <property type="entry name" value="Trimeric LpxA-like enzymes"/>
    <property type="match status" value="1"/>
</dbReference>
<proteinExistence type="inferred from homology"/>
<feature type="binding site" evidence="20">
    <location>
        <begin position="388"/>
        <end position="389"/>
    </location>
    <ligand>
        <name>acetyl-CoA</name>
        <dbReference type="ChEBI" id="CHEBI:57288"/>
    </ligand>
</feature>
<feature type="binding site" evidence="20">
    <location>
        <position position="382"/>
    </location>
    <ligand>
        <name>acetyl-CoA</name>
        <dbReference type="ChEBI" id="CHEBI:57288"/>
    </ligand>
</feature>
<evidence type="ECO:0000256" key="6">
    <source>
        <dbReference type="ARBA" id="ARBA00022490"/>
    </source>
</evidence>
<feature type="domain" description="Nucleotidyl transferase" evidence="21">
    <location>
        <begin position="3"/>
        <end position="212"/>
    </location>
</feature>
<reference evidence="23" key="1">
    <citation type="journal article" date="2020" name="ISME J.">
        <title>Gammaproteobacteria mediating utilization of methyl-, sulfur- and petroleum organic compounds in deep ocean hydrothermal plumes.</title>
        <authorList>
            <person name="Zhou Z."/>
            <person name="Liu Y."/>
            <person name="Pan J."/>
            <person name="Cron B.R."/>
            <person name="Toner B.M."/>
            <person name="Anantharaman K."/>
            <person name="Breier J.A."/>
            <person name="Dick G.J."/>
            <person name="Li M."/>
        </authorList>
    </citation>
    <scope>NUCLEOTIDE SEQUENCE</scope>
    <source>
        <strain evidence="23">SZUA-1501</strain>
    </source>
</reference>
<keyword evidence="7 20" id="KW-0808">Transferase</keyword>
<comment type="similarity">
    <text evidence="4 20">In the C-terminal section; belongs to the transferase hexapeptide repeat family.</text>
</comment>
<comment type="caution">
    <text evidence="23">The sequence shown here is derived from an EMBL/GenBank/DDBJ whole genome shotgun (WGS) entry which is preliminary data.</text>
</comment>
<evidence type="ECO:0000256" key="18">
    <source>
        <dbReference type="ARBA" id="ARBA00048493"/>
    </source>
</evidence>
<feature type="binding site" evidence="20">
    <location>
        <position position="229"/>
    </location>
    <ligand>
        <name>Mg(2+)</name>
        <dbReference type="ChEBI" id="CHEBI:18420"/>
    </ligand>
</feature>
<dbReference type="Gene3D" id="2.160.10.10">
    <property type="entry name" value="Hexapeptide repeat proteins"/>
    <property type="match status" value="1"/>
</dbReference>
<feature type="binding site" evidence="20">
    <location>
        <position position="379"/>
    </location>
    <ligand>
        <name>UDP-N-acetyl-alpha-D-glucosamine</name>
        <dbReference type="ChEBI" id="CHEBI:57705"/>
    </ligand>
</feature>
<dbReference type="GO" id="GO:0003977">
    <property type="term" value="F:UDP-N-acetylglucosamine diphosphorylase activity"/>
    <property type="evidence" value="ECO:0007669"/>
    <property type="project" value="UniProtKB-UniRule"/>
</dbReference>
<dbReference type="InterPro" id="IPR005835">
    <property type="entry name" value="NTP_transferase_dom"/>
</dbReference>
<feature type="domain" description="Mannose-1-phosphate guanyltransferase C-terminal" evidence="22">
    <location>
        <begin position="267"/>
        <end position="361"/>
    </location>
</feature>
<evidence type="ECO:0000313" key="23">
    <source>
        <dbReference type="EMBL" id="HIP98281.1"/>
    </source>
</evidence>
<evidence type="ECO:0000256" key="11">
    <source>
        <dbReference type="ARBA" id="ARBA00022842"/>
    </source>
</evidence>
<name>A0A9D0YPI6_AQUAO</name>
<evidence type="ECO:0000256" key="7">
    <source>
        <dbReference type="ARBA" id="ARBA00022679"/>
    </source>
</evidence>
<dbReference type="SUPFAM" id="SSF53448">
    <property type="entry name" value="Nucleotide-diphospho-sugar transferases"/>
    <property type="match status" value="1"/>
</dbReference>
<feature type="binding site" evidence="20">
    <location>
        <position position="142"/>
    </location>
    <ligand>
        <name>UDP-N-acetyl-alpha-D-glucosamine</name>
        <dbReference type="ChEBI" id="CHEBI:57705"/>
    </ligand>
</feature>
<dbReference type="PANTHER" id="PTHR43584:SF3">
    <property type="entry name" value="BIFUNCTIONAL PROTEIN GLMU"/>
    <property type="match status" value="1"/>
</dbReference>
<keyword evidence="6 20" id="KW-0963">Cytoplasm</keyword>
<comment type="pathway">
    <text evidence="3 20">Nucleotide-sugar biosynthesis; UDP-N-acetyl-alpha-D-glucosamine biosynthesis; UDP-N-acetyl-alpha-D-glucosamine from N-acetyl-alpha-D-glucosamine 1-phosphate: step 1/1.</text>
</comment>
<feature type="binding site" evidence="20">
    <location>
        <position position="368"/>
    </location>
    <ligand>
        <name>UDP-N-acetyl-alpha-D-glucosamine</name>
        <dbReference type="ChEBI" id="CHEBI:57705"/>
    </ligand>
</feature>
<dbReference type="GO" id="GO:0071555">
    <property type="term" value="P:cell wall organization"/>
    <property type="evidence" value="ECO:0007669"/>
    <property type="project" value="UniProtKB-KW"/>
</dbReference>
<sequence length="462" mass="51182">MVGLILAAGRGSRFKSEIPKPVHPLLGKPMVYYPYRALKEGLDPLKVGVIVGYKHHFVRDVFRGYPDVEFFFQENPKGGTADAVLKSFSFLERYGEGFVAIINGDSPLVLPETLRAGFEKLKNQKLDGLIFTTVLENPTGYGRIARDERGRVKAIVEEKDATDGEKKIKEVNGGVYIFRIKPLLEALREVKPSPVSGELYLTEVVKIFYQKGLKIDTFQTDKEELLGVNDRVQFSEAEKILLRRKIGGLQREGVTVRLPETVYIEWDVKVGKDSEIEPHAVLKGNTTIGENCIIGTGVVLENCKISDRVRILPYSYLSDCDVKEGATVGPFARVRDNSLIGEEVEIGNFVEVKKSSIGPRAKAKHLTYIGDAQIGENTNIGAGTVFANYNGVKKYETKVGKNVFIGSNSLIIAPRTLKDWSFIAGGSVVNVDIPEGALAIGRAKLKILENKNPLLKRRDDEK</sequence>
<feature type="binding site" evidence="20">
    <location>
        <position position="353"/>
    </location>
    <ligand>
        <name>UDP-N-acetyl-alpha-D-glucosamine</name>
        <dbReference type="ChEBI" id="CHEBI:57705"/>
    </ligand>
</feature>
<feature type="binding site" evidence="20">
    <location>
        <position position="157"/>
    </location>
    <ligand>
        <name>UDP-N-acetyl-alpha-D-glucosamine</name>
        <dbReference type="ChEBI" id="CHEBI:57705"/>
    </ligand>
</feature>
<comment type="cofactor">
    <cofactor evidence="20">
        <name>Mg(2+)</name>
        <dbReference type="ChEBI" id="CHEBI:18420"/>
    </cofactor>
    <text evidence="20">Binds 1 Mg(2+) ion per subunit.</text>
</comment>
<dbReference type="GO" id="GO:0000287">
    <property type="term" value="F:magnesium ion binding"/>
    <property type="evidence" value="ECO:0007669"/>
    <property type="project" value="UniProtKB-UniRule"/>
</dbReference>
<evidence type="ECO:0000256" key="15">
    <source>
        <dbReference type="ARBA" id="ARBA00023315"/>
    </source>
</evidence>
<comment type="pathway">
    <text evidence="20">Bacterial outer membrane biogenesis; LPS lipid A biosynthesis.</text>
</comment>
<feature type="binding site" evidence="20">
    <location>
        <position position="229"/>
    </location>
    <ligand>
        <name>UDP-N-acetyl-alpha-D-glucosamine</name>
        <dbReference type="ChEBI" id="CHEBI:57705"/>
    </ligand>
</feature>
<dbReference type="GO" id="GO:0019134">
    <property type="term" value="F:glucosamine-1-phosphate N-acetyltransferase activity"/>
    <property type="evidence" value="ECO:0007669"/>
    <property type="project" value="UniProtKB-UniRule"/>
</dbReference>
<comment type="catalytic activity">
    <reaction evidence="17 20">
        <text>alpha-D-glucosamine 1-phosphate + acetyl-CoA = N-acetyl-alpha-D-glucosamine 1-phosphate + CoA + H(+)</text>
        <dbReference type="Rhea" id="RHEA:13725"/>
        <dbReference type="ChEBI" id="CHEBI:15378"/>
        <dbReference type="ChEBI" id="CHEBI:57287"/>
        <dbReference type="ChEBI" id="CHEBI:57288"/>
        <dbReference type="ChEBI" id="CHEBI:57776"/>
        <dbReference type="ChEBI" id="CHEBI:58516"/>
        <dbReference type="EC" id="2.3.1.157"/>
    </reaction>
</comment>
<dbReference type="EC" id="2.3.1.157" evidence="20"/>
<evidence type="ECO:0000313" key="24">
    <source>
        <dbReference type="Proteomes" id="UP000606463"/>
    </source>
</evidence>
<dbReference type="GO" id="GO:0006048">
    <property type="term" value="P:UDP-N-acetylglucosamine biosynthetic process"/>
    <property type="evidence" value="ECO:0007669"/>
    <property type="project" value="InterPro"/>
</dbReference>
<feature type="binding site" evidence="20">
    <location>
        <begin position="6"/>
        <end position="9"/>
    </location>
    <ligand>
        <name>UDP-N-acetyl-alpha-D-glucosamine</name>
        <dbReference type="ChEBI" id="CHEBI:57705"/>
    </ligand>
</feature>
<dbReference type="Pfam" id="PF25087">
    <property type="entry name" value="GMPPB_C"/>
    <property type="match status" value="1"/>
</dbReference>
<feature type="binding site" evidence="20">
    <location>
        <position position="172"/>
    </location>
    <ligand>
        <name>UDP-N-acetyl-alpha-D-glucosamine</name>
        <dbReference type="ChEBI" id="CHEBI:57705"/>
    </ligand>
</feature>
<evidence type="ECO:0000256" key="1">
    <source>
        <dbReference type="ARBA" id="ARBA00004496"/>
    </source>
</evidence>
<feature type="binding site" evidence="20">
    <location>
        <position position="407"/>
    </location>
    <ligand>
        <name>acetyl-CoA</name>
        <dbReference type="ChEBI" id="CHEBI:57288"/>
    </ligand>
</feature>
<dbReference type="Pfam" id="PF14602">
    <property type="entry name" value="Hexapep_2"/>
    <property type="match status" value="1"/>
</dbReference>
<evidence type="ECO:0000256" key="13">
    <source>
        <dbReference type="ARBA" id="ARBA00022984"/>
    </source>
</evidence>
<dbReference type="GO" id="GO:0008360">
    <property type="term" value="P:regulation of cell shape"/>
    <property type="evidence" value="ECO:0007669"/>
    <property type="project" value="UniProtKB-KW"/>
</dbReference>
<keyword evidence="10 20" id="KW-0677">Repeat</keyword>
<comment type="function">
    <text evidence="19 20">Catalyzes the last two sequential reactions in the de novo biosynthetic pathway for UDP-N-acetylglucosamine (UDP-GlcNAc). The C-terminal domain catalyzes the transfer of acetyl group from acetyl coenzyme A to glucosamine-1-phosphate (GlcN-1-P) to produce N-acetylglucosamine-1-phosphate (GlcNAc-1-P), which is converted into UDP-GlcNAc by the transfer of uridine 5-monophosphate (from uridine 5-triphosphate), a reaction catalyzed by the N-terminal domain.</text>
</comment>
<feature type="active site" description="Proton acceptor" evidence="20">
    <location>
        <position position="365"/>
    </location>
</feature>